<accession>A0A317T6H7</accession>
<proteinExistence type="predicted"/>
<evidence type="ECO:0000256" key="1">
    <source>
        <dbReference type="ARBA" id="ARBA00022603"/>
    </source>
</evidence>
<dbReference type="SUPFAM" id="SSF53335">
    <property type="entry name" value="S-adenosyl-L-methionine-dependent methyltransferases"/>
    <property type="match status" value="1"/>
</dbReference>
<evidence type="ECO:0000313" key="4">
    <source>
        <dbReference type="Proteomes" id="UP000246278"/>
    </source>
</evidence>
<gene>
    <name evidence="3" type="ORF">CR164_12415</name>
</gene>
<dbReference type="AlphaFoldDB" id="A0A317T6H7"/>
<comment type="caution">
    <text evidence="3">The sequence shown here is derived from an EMBL/GenBank/DDBJ whole genome shotgun (WGS) entry which is preliminary data.</text>
</comment>
<dbReference type="RefSeq" id="WP_110024319.1">
    <property type="nucleotide sequence ID" value="NZ_PDNZ01000011.1"/>
</dbReference>
<dbReference type="Gene3D" id="3.40.50.150">
    <property type="entry name" value="Vaccinia Virus protein VP39"/>
    <property type="match status" value="1"/>
</dbReference>
<dbReference type="PANTHER" id="PTHR43619:SF2">
    <property type="entry name" value="S-ADENOSYL-L-METHIONINE-DEPENDENT METHYLTRANSFERASES SUPERFAMILY PROTEIN"/>
    <property type="match status" value="1"/>
</dbReference>
<dbReference type="PANTHER" id="PTHR43619">
    <property type="entry name" value="S-ADENOSYL-L-METHIONINE-DEPENDENT METHYLTRANSFERASE YKTD-RELATED"/>
    <property type="match status" value="1"/>
</dbReference>
<dbReference type="EMBL" id="PDNZ01000011">
    <property type="protein sequence ID" value="PWW81061.1"/>
    <property type="molecule type" value="Genomic_DNA"/>
</dbReference>
<dbReference type="GO" id="GO:0032259">
    <property type="term" value="P:methylation"/>
    <property type="evidence" value="ECO:0007669"/>
    <property type="project" value="UniProtKB-KW"/>
</dbReference>
<organism evidence="3 4">
    <name type="scientific">Prosthecochloris marina</name>
    <dbReference type="NCBI Taxonomy" id="2017681"/>
    <lineage>
        <taxon>Bacteria</taxon>
        <taxon>Pseudomonadati</taxon>
        <taxon>Chlorobiota</taxon>
        <taxon>Chlorobiia</taxon>
        <taxon>Chlorobiales</taxon>
        <taxon>Chlorobiaceae</taxon>
        <taxon>Prosthecochloris</taxon>
    </lineage>
</organism>
<keyword evidence="1" id="KW-0489">Methyltransferase</keyword>
<protein>
    <recommendedName>
        <fullName evidence="5">Polyketide biosynthesis methyltransferase</fullName>
    </recommendedName>
</protein>
<dbReference type="PIRSF" id="PIRSF028177">
    <property type="entry name" value="Polyketide_synth_Omtfrase_TcmP"/>
    <property type="match status" value="1"/>
</dbReference>
<dbReference type="InterPro" id="IPR029063">
    <property type="entry name" value="SAM-dependent_MTases_sf"/>
</dbReference>
<keyword evidence="2" id="KW-0808">Transferase</keyword>
<dbReference type="InterPro" id="IPR007213">
    <property type="entry name" value="Ppm1/Ppm2/Tcmp"/>
</dbReference>
<reference evidence="4" key="1">
    <citation type="submission" date="2017-10" db="EMBL/GenBank/DDBJ databases">
        <authorList>
            <person name="Gaisin V.A."/>
            <person name="Rysina M.S."/>
            <person name="Grouzdev D.S."/>
        </authorList>
    </citation>
    <scope>NUCLEOTIDE SEQUENCE [LARGE SCALE GENOMIC DNA]</scope>
    <source>
        <strain evidence="4">V1</strain>
    </source>
</reference>
<evidence type="ECO:0000313" key="3">
    <source>
        <dbReference type="EMBL" id="PWW81061.1"/>
    </source>
</evidence>
<evidence type="ECO:0000256" key="2">
    <source>
        <dbReference type="ARBA" id="ARBA00022679"/>
    </source>
</evidence>
<dbReference type="GO" id="GO:0008168">
    <property type="term" value="F:methyltransferase activity"/>
    <property type="evidence" value="ECO:0007669"/>
    <property type="project" value="UniProtKB-KW"/>
</dbReference>
<dbReference type="InterPro" id="IPR016874">
    <property type="entry name" value="TcmP-like"/>
</dbReference>
<dbReference type="Proteomes" id="UP000246278">
    <property type="component" value="Unassembled WGS sequence"/>
</dbReference>
<keyword evidence="4" id="KW-1185">Reference proteome</keyword>
<sequence length="274" mass="31513">MAQKIKIKTGSIEETLLLPLWGRAYETQKSSPRLIDERAVEIIQRIDYDFSDIEKTQAMSQHGWVSRSLHTDRVAREFIKKHPEATIVNIGCGMDTTFSRIDNGTIMFYELDLPDVIELRRRFYEDSDRHKSIASSFLDTQWFEKIEVRDGLLFLAGGVFMYFDEEQIKTFFMKAADHFNECEFFFDALSPMGMKIAKKQVLKKGGMGMSMDGGWGLKPVSSLEKWDQRIRVIRSFPMSKGMKKGIALQFKIMGAITDMLGVCSMVHMRIGSSR</sequence>
<dbReference type="Pfam" id="PF04072">
    <property type="entry name" value="LCM"/>
    <property type="match status" value="1"/>
</dbReference>
<name>A0A317T6H7_9CHLB</name>
<dbReference type="OrthoDB" id="9800233at2"/>
<evidence type="ECO:0008006" key="5">
    <source>
        <dbReference type="Google" id="ProtNLM"/>
    </source>
</evidence>